<evidence type="ECO:0000313" key="2">
    <source>
        <dbReference type="EnsemblMetazoa" id="ACUA017907-PA"/>
    </source>
</evidence>
<dbReference type="Proteomes" id="UP000075883">
    <property type="component" value="Unassembled WGS sequence"/>
</dbReference>
<reference evidence="2" key="2">
    <citation type="submission" date="2020-05" db="UniProtKB">
        <authorList>
            <consortium name="EnsemblMetazoa"/>
        </authorList>
    </citation>
    <scope>IDENTIFICATION</scope>
    <source>
        <strain evidence="2">A-37</strain>
    </source>
</reference>
<evidence type="ECO:0000313" key="3">
    <source>
        <dbReference type="Proteomes" id="UP000075883"/>
    </source>
</evidence>
<dbReference type="EMBL" id="AXCM01004079">
    <property type="status" value="NOT_ANNOTATED_CDS"/>
    <property type="molecule type" value="Genomic_DNA"/>
</dbReference>
<dbReference type="EnsemblMetazoa" id="ACUA017907-RA">
    <property type="protein sequence ID" value="ACUA017907-PA"/>
    <property type="gene ID" value="ACUA017907"/>
</dbReference>
<dbReference type="VEuPathDB" id="VectorBase:ACUA017907"/>
<keyword evidence="1" id="KW-1133">Transmembrane helix</keyword>
<name>A0A182MGS3_9DIPT</name>
<keyword evidence="1" id="KW-0472">Membrane</keyword>
<sequence length="112" mass="12236">MISTFGPSAEPTGLVWSSLSLFAVGFVSVTGVRRFWSGSFVCYKTVELELRVFTIMVPPLIPSTDPGNDPNVMISYSNTPYDHTSEAGVKKPNANDSGAIHRTGNIPFRLKR</sequence>
<feature type="transmembrane region" description="Helical" evidence="1">
    <location>
        <begin position="14"/>
        <end position="36"/>
    </location>
</feature>
<proteinExistence type="predicted"/>
<dbReference type="AlphaFoldDB" id="A0A182MGS3"/>
<organism evidence="2 3">
    <name type="scientific">Anopheles culicifacies</name>
    <dbReference type="NCBI Taxonomy" id="139723"/>
    <lineage>
        <taxon>Eukaryota</taxon>
        <taxon>Metazoa</taxon>
        <taxon>Ecdysozoa</taxon>
        <taxon>Arthropoda</taxon>
        <taxon>Hexapoda</taxon>
        <taxon>Insecta</taxon>
        <taxon>Pterygota</taxon>
        <taxon>Neoptera</taxon>
        <taxon>Endopterygota</taxon>
        <taxon>Diptera</taxon>
        <taxon>Nematocera</taxon>
        <taxon>Culicoidea</taxon>
        <taxon>Culicidae</taxon>
        <taxon>Anophelinae</taxon>
        <taxon>Anopheles</taxon>
        <taxon>culicifacies species complex</taxon>
    </lineage>
</organism>
<protein>
    <submittedName>
        <fullName evidence="2">Uncharacterized protein</fullName>
    </submittedName>
</protein>
<accession>A0A182MGS3</accession>
<keyword evidence="3" id="KW-1185">Reference proteome</keyword>
<reference evidence="3" key="1">
    <citation type="submission" date="2013-09" db="EMBL/GenBank/DDBJ databases">
        <title>The Genome Sequence of Anopheles culicifacies species A.</title>
        <authorList>
            <consortium name="The Broad Institute Genomics Platform"/>
            <person name="Neafsey D.E."/>
            <person name="Besansky N."/>
            <person name="Howell P."/>
            <person name="Walton C."/>
            <person name="Young S.K."/>
            <person name="Zeng Q."/>
            <person name="Gargeya S."/>
            <person name="Fitzgerald M."/>
            <person name="Haas B."/>
            <person name="Abouelleil A."/>
            <person name="Allen A.W."/>
            <person name="Alvarado L."/>
            <person name="Arachchi H.M."/>
            <person name="Berlin A.M."/>
            <person name="Chapman S.B."/>
            <person name="Gainer-Dewar J."/>
            <person name="Goldberg J."/>
            <person name="Griggs A."/>
            <person name="Gujja S."/>
            <person name="Hansen M."/>
            <person name="Howarth C."/>
            <person name="Imamovic A."/>
            <person name="Ireland A."/>
            <person name="Larimer J."/>
            <person name="McCowan C."/>
            <person name="Murphy C."/>
            <person name="Pearson M."/>
            <person name="Poon T.W."/>
            <person name="Priest M."/>
            <person name="Roberts A."/>
            <person name="Saif S."/>
            <person name="Shea T."/>
            <person name="Sisk P."/>
            <person name="Sykes S."/>
            <person name="Wortman J."/>
            <person name="Nusbaum C."/>
            <person name="Birren B."/>
        </authorList>
    </citation>
    <scope>NUCLEOTIDE SEQUENCE [LARGE SCALE GENOMIC DNA]</scope>
    <source>
        <strain evidence="3">A-37</strain>
    </source>
</reference>
<evidence type="ECO:0000256" key="1">
    <source>
        <dbReference type="SAM" id="Phobius"/>
    </source>
</evidence>
<keyword evidence="1" id="KW-0812">Transmembrane</keyword>